<proteinExistence type="predicted"/>
<feature type="region of interest" description="Disordered" evidence="1">
    <location>
        <begin position="15"/>
        <end position="106"/>
    </location>
</feature>
<feature type="compositionally biased region" description="Basic and acidic residues" evidence="1">
    <location>
        <begin position="93"/>
        <end position="106"/>
    </location>
</feature>
<feature type="region of interest" description="Disordered" evidence="1">
    <location>
        <begin position="281"/>
        <end position="301"/>
    </location>
</feature>
<evidence type="ECO:0000313" key="3">
    <source>
        <dbReference type="Proteomes" id="UP000275652"/>
    </source>
</evidence>
<dbReference type="Proteomes" id="UP000275652">
    <property type="component" value="Unassembled WGS sequence"/>
</dbReference>
<dbReference type="AlphaFoldDB" id="A0A9X8EBM8"/>
<organism evidence="2 3">
    <name type="scientific">Aphanomyces astaci</name>
    <name type="common">Crayfish plague agent</name>
    <dbReference type="NCBI Taxonomy" id="112090"/>
    <lineage>
        <taxon>Eukaryota</taxon>
        <taxon>Sar</taxon>
        <taxon>Stramenopiles</taxon>
        <taxon>Oomycota</taxon>
        <taxon>Saprolegniomycetes</taxon>
        <taxon>Saprolegniales</taxon>
        <taxon>Verrucalvaceae</taxon>
        <taxon>Aphanomyces</taxon>
    </lineage>
</organism>
<feature type="compositionally biased region" description="Polar residues" evidence="1">
    <location>
        <begin position="25"/>
        <end position="35"/>
    </location>
</feature>
<protein>
    <submittedName>
        <fullName evidence="2">Uncharacterized protein</fullName>
    </submittedName>
</protein>
<sequence>MTALEMQRRRLMLEREKMRSRSKTTKLATDTISKSNDPKVQHDTNNDRRSLSRESISPPSPLDPRCSSSSSTDVRGVVVNTSSLPTFRPDMCTSDRKARGSIDKPKVSPWNKVKSIDVKRELAENVVVRVMDNDPDDHQTGTSSSYSSSAAIDAPFSISIQLRDTSWRITRSISDYILLCPLVPGLAPLDTVTSDMSRTAVRAAFQHALHVASRLCDAWAIDAFAAFFDNHFSMLALLLHAKHLSDRVVALESAHEATKGHLKACQDTVGAQQVLLNSLAPSTPPSLRSAPPPSSSGSLWESASSPWSSASSSCVPSTSCRHLATQTPMWVPSNSLPTAADVRAH</sequence>
<accession>A0A9X8EBM8</accession>
<feature type="non-terminal residue" evidence="2">
    <location>
        <position position="1"/>
    </location>
</feature>
<dbReference type="EMBL" id="QUTI01008319">
    <property type="protein sequence ID" value="RLO13202.1"/>
    <property type="molecule type" value="Genomic_DNA"/>
</dbReference>
<evidence type="ECO:0000313" key="2">
    <source>
        <dbReference type="EMBL" id="RLO13202.1"/>
    </source>
</evidence>
<reference evidence="2 3" key="1">
    <citation type="journal article" date="2018" name="J. Invertebr. Pathol.">
        <title>New genotyping method for the causative agent of crayfish plague (Aphanomyces astaci) based on whole genome data.</title>
        <authorList>
            <person name="Minardi D."/>
            <person name="Studholme D.J."/>
            <person name="van der Giezen M."/>
            <person name="Pretto T."/>
            <person name="Oidtmann B."/>
        </authorList>
    </citation>
    <scope>NUCLEOTIDE SEQUENCE [LARGE SCALE GENOMIC DNA]</scope>
    <source>
        <strain evidence="2 3">KB13</strain>
    </source>
</reference>
<evidence type="ECO:0000256" key="1">
    <source>
        <dbReference type="SAM" id="MobiDB-lite"/>
    </source>
</evidence>
<feature type="compositionally biased region" description="Basic and acidic residues" evidence="1">
    <location>
        <begin position="36"/>
        <end position="52"/>
    </location>
</feature>
<name>A0A9X8EBM8_APHAT</name>
<gene>
    <name evidence="2" type="ORF">DYB28_014198</name>
</gene>
<comment type="caution">
    <text evidence="2">The sequence shown here is derived from an EMBL/GenBank/DDBJ whole genome shotgun (WGS) entry which is preliminary data.</text>
</comment>